<dbReference type="AlphaFoldDB" id="A0A382B4R8"/>
<protein>
    <submittedName>
        <fullName evidence="1">Uncharacterized protein</fullName>
    </submittedName>
</protein>
<reference evidence="1" key="1">
    <citation type="submission" date="2018-05" db="EMBL/GenBank/DDBJ databases">
        <authorList>
            <person name="Lanie J.A."/>
            <person name="Ng W.-L."/>
            <person name="Kazmierczak K.M."/>
            <person name="Andrzejewski T.M."/>
            <person name="Davidsen T.M."/>
            <person name="Wayne K.J."/>
            <person name="Tettelin H."/>
            <person name="Glass J.I."/>
            <person name="Rusch D."/>
            <person name="Podicherti R."/>
            <person name="Tsui H.-C.T."/>
            <person name="Winkler M.E."/>
        </authorList>
    </citation>
    <scope>NUCLEOTIDE SEQUENCE</scope>
</reference>
<name>A0A382B4R8_9ZZZZ</name>
<accession>A0A382B4R8</accession>
<feature type="non-terminal residue" evidence="1">
    <location>
        <position position="232"/>
    </location>
</feature>
<evidence type="ECO:0000313" key="1">
    <source>
        <dbReference type="EMBL" id="SVB08227.1"/>
    </source>
</evidence>
<dbReference type="EMBL" id="UINC01028003">
    <property type="protein sequence ID" value="SVB08227.1"/>
    <property type="molecule type" value="Genomic_DNA"/>
</dbReference>
<sequence length="232" mass="26253">MKKIVLTFFLQTLVYIALGQESQLIRVYHSSTDAGELVYYISKDRLKKLPEVVIDAESPGNVHIPLTTEQAIVNAIEATKEVYGAWKIDRLYNLTFSSSEFQGGTLYKYDVMFYAEKGDDETTVLSVPILMDGKPLSFYTEKKWEEIALASESSAENPGDLPLRVILVRTDTLIAQGKFAEAAPFLDELEARFEDSKSPKIKEVLQEFSYIRGIAFLQTFAKSNDKQDLRRA</sequence>
<gene>
    <name evidence="1" type="ORF">METZ01_LOCUS161081</name>
</gene>
<proteinExistence type="predicted"/>
<organism evidence="1">
    <name type="scientific">marine metagenome</name>
    <dbReference type="NCBI Taxonomy" id="408172"/>
    <lineage>
        <taxon>unclassified sequences</taxon>
        <taxon>metagenomes</taxon>
        <taxon>ecological metagenomes</taxon>
    </lineage>
</organism>